<organism evidence="4 6">
    <name type="scientific">Pseudodesulfovibrio indicus</name>
    <dbReference type="NCBI Taxonomy" id="1716143"/>
    <lineage>
        <taxon>Bacteria</taxon>
        <taxon>Pseudomonadati</taxon>
        <taxon>Thermodesulfobacteriota</taxon>
        <taxon>Desulfovibrionia</taxon>
        <taxon>Desulfovibrionales</taxon>
        <taxon>Desulfovibrionaceae</taxon>
    </lineage>
</organism>
<dbReference type="SUPFAM" id="SSF89392">
    <property type="entry name" value="Prokaryotic lipoproteins and lipoprotein localization factors"/>
    <property type="match status" value="1"/>
</dbReference>
<reference evidence="4 6" key="2">
    <citation type="submission" date="2019-03" db="EMBL/GenBank/DDBJ databases">
        <title>Genomic Encyclopedia of Type Strains, Phase IV (KMG-IV): sequencing the most valuable type-strain genomes for metagenomic binning, comparative biology and taxonomic classification.</title>
        <authorList>
            <person name="Goeker M."/>
        </authorList>
    </citation>
    <scope>NUCLEOTIDE SEQUENCE [LARGE SCALE GENOMIC DNA]</scope>
    <source>
        <strain evidence="4 6">DSM 101483</strain>
    </source>
</reference>
<protein>
    <submittedName>
        <fullName evidence="3 4">Outer membrane lipoprotein carrier protein</fullName>
    </submittedName>
</protein>
<dbReference type="EMBL" id="CP014206">
    <property type="protein sequence ID" value="AMK11813.1"/>
    <property type="molecule type" value="Genomic_DNA"/>
</dbReference>
<evidence type="ECO:0000313" key="3">
    <source>
        <dbReference type="EMBL" id="AMK11813.1"/>
    </source>
</evidence>
<feature type="chain" id="PRO_5044548206" evidence="2">
    <location>
        <begin position="25"/>
        <end position="231"/>
    </location>
</feature>
<dbReference type="PANTHER" id="PTHR35869:SF1">
    <property type="entry name" value="OUTER-MEMBRANE LIPOPROTEIN CARRIER PROTEIN"/>
    <property type="match status" value="1"/>
</dbReference>
<dbReference type="AlphaFoldDB" id="A0A126QP33"/>
<dbReference type="CDD" id="cd16325">
    <property type="entry name" value="LolA"/>
    <property type="match status" value="1"/>
</dbReference>
<dbReference type="Proteomes" id="UP000055611">
    <property type="component" value="Chromosome"/>
</dbReference>
<dbReference type="InterPro" id="IPR004564">
    <property type="entry name" value="OM_lipoprot_carrier_LolA-like"/>
</dbReference>
<sequence length="231" mass="26017">MNSRIFCAIFAILFLLLSPALSPAADAVKTEDLPDLIQKRYEDLKTFRADFEQDLTNVASGQVEHRKGKIWFMNPSKVRWETSAPEEELLVVGEEYAWDYIRDEELAIKYSVATLLDSKTILRFLSGRANIKEDFVVKTEWAGADEVRARWGKGYTVLQLVPKEAEPGMVLAFIGVEPDTGLLRQVMIVDFYGNGNEVRLANVETDVELGPDMFTFTPPAGTQVEDNTQGF</sequence>
<dbReference type="EMBL" id="SOBK01000006">
    <property type="protein sequence ID" value="TDT88355.1"/>
    <property type="molecule type" value="Genomic_DNA"/>
</dbReference>
<dbReference type="OrthoDB" id="9785727at2"/>
<keyword evidence="5" id="KW-1185">Reference proteome</keyword>
<evidence type="ECO:0000313" key="5">
    <source>
        <dbReference type="Proteomes" id="UP000055611"/>
    </source>
</evidence>
<dbReference type="PANTHER" id="PTHR35869">
    <property type="entry name" value="OUTER-MEMBRANE LIPOPROTEIN CARRIER PROTEIN"/>
    <property type="match status" value="1"/>
</dbReference>
<evidence type="ECO:0000313" key="4">
    <source>
        <dbReference type="EMBL" id="TDT88355.1"/>
    </source>
</evidence>
<evidence type="ECO:0000256" key="1">
    <source>
        <dbReference type="ARBA" id="ARBA00022729"/>
    </source>
</evidence>
<dbReference type="KEGG" id="dej:AWY79_12155"/>
<gene>
    <name evidence="3" type="ORF">AWY79_12155</name>
    <name evidence="4" type="ORF">EDC59_106169</name>
</gene>
<dbReference type="Pfam" id="PF03548">
    <property type="entry name" value="LolA"/>
    <property type="match status" value="1"/>
</dbReference>
<feature type="signal peptide" evidence="2">
    <location>
        <begin position="1"/>
        <end position="24"/>
    </location>
</feature>
<dbReference type="RefSeq" id="WP_066804247.1">
    <property type="nucleotide sequence ID" value="NZ_CP014206.1"/>
</dbReference>
<dbReference type="Proteomes" id="UP000295506">
    <property type="component" value="Unassembled WGS sequence"/>
</dbReference>
<evidence type="ECO:0000256" key="2">
    <source>
        <dbReference type="SAM" id="SignalP"/>
    </source>
</evidence>
<dbReference type="InterPro" id="IPR029046">
    <property type="entry name" value="LolA/LolB/LppX"/>
</dbReference>
<dbReference type="Gene3D" id="2.50.20.10">
    <property type="entry name" value="Lipoprotein localisation LolA/LolB/LppX"/>
    <property type="match status" value="1"/>
</dbReference>
<keyword evidence="4" id="KW-0449">Lipoprotein</keyword>
<proteinExistence type="predicted"/>
<keyword evidence="1 2" id="KW-0732">Signal</keyword>
<evidence type="ECO:0000313" key="6">
    <source>
        <dbReference type="Proteomes" id="UP000295506"/>
    </source>
</evidence>
<name>A0A126QP33_9BACT</name>
<reference evidence="3 5" key="1">
    <citation type="journal article" date="2016" name="Front. Microbiol.">
        <title>Genome Sequence of the Piezophilic, Mesophilic Sulfate-Reducing Bacterium Desulfovibrio indicus J2T.</title>
        <authorList>
            <person name="Cao J."/>
            <person name="Maignien L."/>
            <person name="Shao Z."/>
            <person name="Alain K."/>
            <person name="Jebbar M."/>
        </authorList>
    </citation>
    <scope>NUCLEOTIDE SEQUENCE [LARGE SCALE GENOMIC DNA]</scope>
    <source>
        <strain evidence="3 5">J2</strain>
    </source>
</reference>
<accession>A0A126QP33</accession>